<sequence length="156" mass="17370">MEFLIADPPPPLHPIQNPPPLMDLVAALNHATQSAKLLSSSNPSQTPTAIASLRAAHRMLGSLLSHLPPPPPPIDDDQPMADIVEEKDGCERSKIIDEVEEGMRECVLQSKRRRKRHISPSCPAGREADDLEEEIMAVHHEERRRSAMDLVFQFHA</sequence>
<dbReference type="EMBL" id="CM037011">
    <property type="protein sequence ID" value="KAH7692631.1"/>
    <property type="molecule type" value="Genomic_DNA"/>
</dbReference>
<accession>A0ACB7WVA1</accession>
<proteinExistence type="predicted"/>
<keyword evidence="2" id="KW-1185">Reference proteome</keyword>
<comment type="caution">
    <text evidence="1">The sequence shown here is derived from an EMBL/GenBank/DDBJ whole genome shotgun (WGS) entry which is preliminary data.</text>
</comment>
<protein>
    <submittedName>
        <fullName evidence="1">Uncharacterized protein</fullName>
    </submittedName>
</protein>
<organism evidence="1 2">
    <name type="scientific">Dioscorea alata</name>
    <name type="common">Purple yam</name>
    <dbReference type="NCBI Taxonomy" id="55571"/>
    <lineage>
        <taxon>Eukaryota</taxon>
        <taxon>Viridiplantae</taxon>
        <taxon>Streptophyta</taxon>
        <taxon>Embryophyta</taxon>
        <taxon>Tracheophyta</taxon>
        <taxon>Spermatophyta</taxon>
        <taxon>Magnoliopsida</taxon>
        <taxon>Liliopsida</taxon>
        <taxon>Dioscoreales</taxon>
        <taxon>Dioscoreaceae</taxon>
        <taxon>Dioscorea</taxon>
    </lineage>
</organism>
<gene>
    <name evidence="1" type="ORF">IHE45_01G078400</name>
</gene>
<evidence type="ECO:0000313" key="2">
    <source>
        <dbReference type="Proteomes" id="UP000827976"/>
    </source>
</evidence>
<evidence type="ECO:0000313" key="1">
    <source>
        <dbReference type="EMBL" id="KAH7692631.1"/>
    </source>
</evidence>
<reference evidence="2" key="1">
    <citation type="journal article" date="2022" name="Nat. Commun.">
        <title>Chromosome evolution and the genetic basis of agronomically important traits in greater yam.</title>
        <authorList>
            <person name="Bredeson J.V."/>
            <person name="Lyons J.B."/>
            <person name="Oniyinde I.O."/>
            <person name="Okereke N.R."/>
            <person name="Kolade O."/>
            <person name="Nnabue I."/>
            <person name="Nwadili C.O."/>
            <person name="Hribova E."/>
            <person name="Parker M."/>
            <person name="Nwogha J."/>
            <person name="Shu S."/>
            <person name="Carlson J."/>
            <person name="Kariba R."/>
            <person name="Muthemba S."/>
            <person name="Knop K."/>
            <person name="Barton G.J."/>
            <person name="Sherwood A.V."/>
            <person name="Lopez-Montes A."/>
            <person name="Asiedu R."/>
            <person name="Jamnadass R."/>
            <person name="Muchugi A."/>
            <person name="Goodstein D."/>
            <person name="Egesi C.N."/>
            <person name="Featherston J."/>
            <person name="Asfaw A."/>
            <person name="Simpson G.G."/>
            <person name="Dolezel J."/>
            <person name="Hendre P.S."/>
            <person name="Van Deynze A."/>
            <person name="Kumar P.L."/>
            <person name="Obidiegwu J.E."/>
            <person name="Bhattacharjee R."/>
            <person name="Rokhsar D.S."/>
        </authorList>
    </citation>
    <scope>NUCLEOTIDE SEQUENCE [LARGE SCALE GENOMIC DNA]</scope>
    <source>
        <strain evidence="2">cv. TDa95/00328</strain>
    </source>
</reference>
<name>A0ACB7WVA1_DIOAL</name>
<dbReference type="Proteomes" id="UP000827976">
    <property type="component" value="Chromosome 1"/>
</dbReference>